<name>A0A8J4X8R9_CLAMG</name>
<feature type="non-terminal residue" evidence="3">
    <location>
        <position position="1"/>
    </location>
</feature>
<gene>
    <name evidence="3" type="ORF">DAT39_021616</name>
</gene>
<evidence type="ECO:0000313" key="3">
    <source>
        <dbReference type="EMBL" id="KAF5888675.1"/>
    </source>
</evidence>
<evidence type="ECO:0000259" key="2">
    <source>
        <dbReference type="Pfam" id="PF00047"/>
    </source>
</evidence>
<dbReference type="InterPro" id="IPR013783">
    <property type="entry name" value="Ig-like_fold"/>
</dbReference>
<accession>A0A8J4X8R9</accession>
<dbReference type="Proteomes" id="UP000727407">
    <property type="component" value="Unassembled WGS sequence"/>
</dbReference>
<dbReference type="InterPro" id="IPR013151">
    <property type="entry name" value="Immunoglobulin_dom"/>
</dbReference>
<keyword evidence="1" id="KW-0393">Immunoglobulin domain</keyword>
<dbReference type="AlphaFoldDB" id="A0A8J4X8R9"/>
<reference evidence="3" key="1">
    <citation type="submission" date="2020-07" db="EMBL/GenBank/DDBJ databases">
        <title>Clarias magur genome sequencing, assembly and annotation.</title>
        <authorList>
            <person name="Kushwaha B."/>
            <person name="Kumar R."/>
            <person name="Das P."/>
            <person name="Joshi C.G."/>
            <person name="Kumar D."/>
            <person name="Nagpure N.S."/>
            <person name="Pandey M."/>
            <person name="Agarwal S."/>
            <person name="Srivastava S."/>
            <person name="Singh M."/>
            <person name="Sahoo L."/>
            <person name="Jayasankar P."/>
            <person name="Meher P.K."/>
            <person name="Koringa P.G."/>
            <person name="Iquebal M.A."/>
            <person name="Das S.P."/>
            <person name="Bit A."/>
            <person name="Patnaik S."/>
            <person name="Patel N."/>
            <person name="Shah T.M."/>
            <person name="Hinsu A."/>
            <person name="Jena J.K."/>
        </authorList>
    </citation>
    <scope>NUCLEOTIDE SEQUENCE</scope>
    <source>
        <strain evidence="3">CIFAMagur01</strain>
        <tissue evidence="3">Testis</tissue>
    </source>
</reference>
<keyword evidence="4" id="KW-1185">Reference proteome</keyword>
<evidence type="ECO:0000313" key="4">
    <source>
        <dbReference type="Proteomes" id="UP000727407"/>
    </source>
</evidence>
<dbReference type="OrthoDB" id="9448246at2759"/>
<dbReference type="InterPro" id="IPR036179">
    <property type="entry name" value="Ig-like_dom_sf"/>
</dbReference>
<proteinExistence type="predicted"/>
<dbReference type="Pfam" id="PF00047">
    <property type="entry name" value="ig"/>
    <property type="match status" value="1"/>
</dbReference>
<feature type="non-terminal residue" evidence="3">
    <location>
        <position position="51"/>
    </location>
</feature>
<evidence type="ECO:0000256" key="1">
    <source>
        <dbReference type="ARBA" id="ARBA00023319"/>
    </source>
</evidence>
<protein>
    <submittedName>
        <fullName evidence="3">Hemicentin-2-like isoform X1</fullName>
    </submittedName>
</protein>
<dbReference type="Gene3D" id="2.60.40.10">
    <property type="entry name" value="Immunoglobulins"/>
    <property type="match status" value="1"/>
</dbReference>
<dbReference type="SUPFAM" id="SSF48726">
    <property type="entry name" value="Immunoglobulin"/>
    <property type="match status" value="1"/>
</dbReference>
<feature type="domain" description="Immunoglobulin-like beta-sandwich" evidence="2">
    <location>
        <begin position="6"/>
        <end position="41"/>
    </location>
</feature>
<organism evidence="3 4">
    <name type="scientific">Clarias magur</name>
    <name type="common">Asian catfish</name>
    <name type="synonym">Macropteronotus magur</name>
    <dbReference type="NCBI Taxonomy" id="1594786"/>
    <lineage>
        <taxon>Eukaryota</taxon>
        <taxon>Metazoa</taxon>
        <taxon>Chordata</taxon>
        <taxon>Craniata</taxon>
        <taxon>Vertebrata</taxon>
        <taxon>Euteleostomi</taxon>
        <taxon>Actinopterygii</taxon>
        <taxon>Neopterygii</taxon>
        <taxon>Teleostei</taxon>
        <taxon>Ostariophysi</taxon>
        <taxon>Siluriformes</taxon>
        <taxon>Clariidae</taxon>
        <taxon>Clarias</taxon>
    </lineage>
</organism>
<comment type="caution">
    <text evidence="3">The sequence shown here is derived from an EMBL/GenBank/DDBJ whole genome shotgun (WGS) entry which is preliminary data.</text>
</comment>
<dbReference type="EMBL" id="QNUK01000937">
    <property type="protein sequence ID" value="KAF5888675.1"/>
    <property type="molecule type" value="Genomic_DNA"/>
</dbReference>
<sequence>GQYGGGSQRKTSGTLHLINATKADQGHYVCVTHNPLLNISKESAIATLIVD</sequence>